<dbReference type="PROSITE" id="PS50236">
    <property type="entry name" value="CHCR"/>
    <property type="match status" value="1"/>
</dbReference>
<reference evidence="10" key="1">
    <citation type="submission" date="2025-08" db="UniProtKB">
        <authorList>
            <consortium name="RefSeq"/>
        </authorList>
    </citation>
    <scope>IDENTIFICATION</scope>
    <source>
        <strain evidence="10">11010-0011.00</strain>
        <tissue evidence="10">Whole body</tissue>
    </source>
</reference>
<comment type="subcellular location">
    <subcellularLocation>
        <location evidence="1">Endomembrane system</location>
        <topology evidence="1">Peripheral membrane protein</topology>
    </subcellularLocation>
    <subcellularLocation>
        <location evidence="2">Lysosome</location>
    </subcellularLocation>
</comment>
<dbReference type="InterPro" id="IPR032914">
    <property type="entry name" value="Vam6/VPS39/TRAP1"/>
</dbReference>
<sequence length="873" mass="100057">MHQAYTFESVLKNNQDPIESISAYGDHVIVGTRGGKLILYSVDKDLKVDMRMYSNISKKPIKQMEMIAVENLLFVLTDGMIHVCDISRIEGNFALMHKAEDTKGCTLFSIDVKMPKSPTGEVVGTAIRVCCAIKRTLEFFCWDLKSNIIKSLKYSIELSDVPKALCWVDDVVCVGYKDEYIVYDMTSTPPAKKDPFLTSSKFSMEPCICLIRNRMLGISKDDFLVAVEPNDYTKPKDGDSQSRPSLQPNPLKPLQWSSPLLGLVWDDPYAVGRTNNTIEVRNLGGKDTLVQRIPELQKTKFLAHSESGKIFAASTSELWCLRMVDITTQRTQLLQQKKYQLAIELTQVSEEHSEVKAQTIREIRMIYAKELFMNKEFKAAMKEFEMAAIDPYDVIRLFPTLVPETKPVADAVAASNIPQLIDRDLENAYLALIEFLAVARQKEVVKLRDNKSSSKSLLEIIDTTLLKCYLQTNDTLVAPLLRLNQIHFEEAEKTLKKHGKIAELIILYQVKGKHKLALQLLKSQAAVEGSVLQGRNRTIRYLQELGADHLPLIFEFADWVLEEDPEEGLTIFTEQLIEVEQLPRAKVLDFLISKHKGLVTPYLEYIIKQWNDTNTLRHNVLIKQYRDQVQRLMEQNSKGEATPDLQPMRAKLCKFLEESNSYSPDRALEDFPTTMLLEERALILKRLKRHEKVLAIYIQVFGDIAKAKAYCEENYEDDKEIFHTLLKTILCPTTMPPYEGVKLHPDFLRPNRDVALEILNSYALKINPITIFPFLPDDMPMQQLQYYMEKVLRQKIVEQHERHIKRGLLEAELARLKAAVQKEMEKSFEITESTLCVVCKKRFNIQGAFVRYPNGQLVHLSCHDRTVKAAAQQ</sequence>
<dbReference type="SUPFAM" id="SSF50978">
    <property type="entry name" value="WD40 repeat-like"/>
    <property type="match status" value="1"/>
</dbReference>
<dbReference type="InterPro" id="IPR019452">
    <property type="entry name" value="VPS39/TGF_beta_rcpt-assoc_1"/>
</dbReference>
<keyword evidence="3" id="KW-0472">Membrane</keyword>
<feature type="domain" description="CNH" evidence="8">
    <location>
        <begin position="15"/>
        <end position="309"/>
    </location>
</feature>
<keyword evidence="4" id="KW-0458">Lysosome</keyword>
<dbReference type="InterPro" id="IPR000547">
    <property type="entry name" value="Clathrin_H-chain/VPS_repeat"/>
</dbReference>
<keyword evidence="9" id="KW-1185">Reference proteome</keyword>
<evidence type="ECO:0000256" key="2">
    <source>
        <dbReference type="ARBA" id="ARBA00004371"/>
    </source>
</evidence>
<dbReference type="Proteomes" id="UP000504634">
    <property type="component" value="Unplaced"/>
</dbReference>
<evidence type="ECO:0000256" key="7">
    <source>
        <dbReference type="SAM" id="MobiDB-lite"/>
    </source>
</evidence>
<evidence type="ECO:0000256" key="3">
    <source>
        <dbReference type="ARBA" id="ARBA00023136"/>
    </source>
</evidence>
<feature type="region of interest" description="Disordered" evidence="7">
    <location>
        <begin position="232"/>
        <end position="253"/>
    </location>
</feature>
<dbReference type="GO" id="GO:0005764">
    <property type="term" value="C:lysosome"/>
    <property type="evidence" value="ECO:0007669"/>
    <property type="project" value="UniProtKB-SubCell"/>
</dbReference>
<dbReference type="GO" id="GO:0034058">
    <property type="term" value="P:endosomal vesicle fusion"/>
    <property type="evidence" value="ECO:0007669"/>
    <property type="project" value="TreeGrafter"/>
</dbReference>
<dbReference type="PANTHER" id="PTHR12894">
    <property type="entry name" value="CNH DOMAIN CONTAINING"/>
    <property type="match status" value="1"/>
</dbReference>
<dbReference type="AlphaFoldDB" id="A0A6J2THF4"/>
<dbReference type="PROSITE" id="PS50219">
    <property type="entry name" value="CNH"/>
    <property type="match status" value="1"/>
</dbReference>
<dbReference type="OrthoDB" id="5325112at2759"/>
<proteinExistence type="inferred from homology"/>
<gene>
    <name evidence="10" type="primary">LOC115624088</name>
</gene>
<dbReference type="InterPro" id="IPR001180">
    <property type="entry name" value="CNH_dom"/>
</dbReference>
<evidence type="ECO:0000256" key="6">
    <source>
        <dbReference type="PROSITE-ProRule" id="PRU01006"/>
    </source>
</evidence>
<dbReference type="InterPro" id="IPR036322">
    <property type="entry name" value="WD40_repeat_dom_sf"/>
</dbReference>
<evidence type="ECO:0000313" key="10">
    <source>
        <dbReference type="RefSeq" id="XP_030374538.1"/>
    </source>
</evidence>
<organism evidence="9 10">
    <name type="scientific">Drosophila lebanonensis</name>
    <name type="common">Fruit fly</name>
    <name type="synonym">Scaptodrosophila lebanonensis</name>
    <dbReference type="NCBI Taxonomy" id="7225"/>
    <lineage>
        <taxon>Eukaryota</taxon>
        <taxon>Metazoa</taxon>
        <taxon>Ecdysozoa</taxon>
        <taxon>Arthropoda</taxon>
        <taxon>Hexapoda</taxon>
        <taxon>Insecta</taxon>
        <taxon>Pterygota</taxon>
        <taxon>Neoptera</taxon>
        <taxon>Endopterygota</taxon>
        <taxon>Diptera</taxon>
        <taxon>Brachycera</taxon>
        <taxon>Muscomorpha</taxon>
        <taxon>Ephydroidea</taxon>
        <taxon>Drosophilidae</taxon>
        <taxon>Scaptodrosophila</taxon>
    </lineage>
</organism>
<dbReference type="GeneID" id="115624088"/>
<dbReference type="GO" id="GO:0006914">
    <property type="term" value="P:autophagy"/>
    <property type="evidence" value="ECO:0007669"/>
    <property type="project" value="TreeGrafter"/>
</dbReference>
<dbReference type="RefSeq" id="XP_030374538.1">
    <property type="nucleotide sequence ID" value="XM_030518678.1"/>
</dbReference>
<evidence type="ECO:0000256" key="1">
    <source>
        <dbReference type="ARBA" id="ARBA00004184"/>
    </source>
</evidence>
<dbReference type="GO" id="GO:0012505">
    <property type="term" value="C:endomembrane system"/>
    <property type="evidence" value="ECO:0007669"/>
    <property type="project" value="UniProtKB-SubCell"/>
</dbReference>
<dbReference type="Pfam" id="PF10366">
    <property type="entry name" value="Vps39_1"/>
    <property type="match status" value="1"/>
</dbReference>
<evidence type="ECO:0000256" key="4">
    <source>
        <dbReference type="ARBA" id="ARBA00023228"/>
    </source>
</evidence>
<dbReference type="PANTHER" id="PTHR12894:SF49">
    <property type="entry name" value="VAM6_VPS39-LIKE PROTEIN"/>
    <property type="match status" value="1"/>
</dbReference>
<evidence type="ECO:0000256" key="5">
    <source>
        <dbReference type="ARBA" id="ARBA00038201"/>
    </source>
</evidence>
<comment type="similarity">
    <text evidence="5">Belongs to the VAM6/VPS39 family.</text>
</comment>
<accession>A0A6J2THF4</accession>
<dbReference type="InterPro" id="IPR019453">
    <property type="entry name" value="VPS39/TGFA1_Znf"/>
</dbReference>
<dbReference type="CTD" id="23339"/>
<feature type="repeat" description="CHCR" evidence="6">
    <location>
        <begin position="575"/>
        <end position="738"/>
    </location>
</feature>
<dbReference type="Pfam" id="PF00780">
    <property type="entry name" value="CNH"/>
    <property type="match status" value="1"/>
</dbReference>
<protein>
    <submittedName>
        <fullName evidence="10">Vam6/Vps39-like protein</fullName>
    </submittedName>
</protein>
<dbReference type="GO" id="GO:0016020">
    <property type="term" value="C:membrane"/>
    <property type="evidence" value="ECO:0007669"/>
    <property type="project" value="TreeGrafter"/>
</dbReference>
<dbReference type="GO" id="GO:0006886">
    <property type="term" value="P:intracellular protein transport"/>
    <property type="evidence" value="ECO:0007669"/>
    <property type="project" value="UniProtKB-UniRule"/>
</dbReference>
<dbReference type="Pfam" id="PF10367">
    <property type="entry name" value="zf-Vps39_C"/>
    <property type="match status" value="1"/>
</dbReference>
<evidence type="ECO:0000259" key="8">
    <source>
        <dbReference type="PROSITE" id="PS50219"/>
    </source>
</evidence>
<evidence type="ECO:0000313" key="9">
    <source>
        <dbReference type="Proteomes" id="UP000504634"/>
    </source>
</evidence>
<name>A0A6J2THF4_DROLE</name>